<evidence type="ECO:0000256" key="4">
    <source>
        <dbReference type="ARBA" id="ARBA00023163"/>
    </source>
</evidence>
<dbReference type="Pfam" id="PF03466">
    <property type="entry name" value="LysR_substrate"/>
    <property type="match status" value="1"/>
</dbReference>
<evidence type="ECO:0000256" key="1">
    <source>
        <dbReference type="ARBA" id="ARBA00009437"/>
    </source>
</evidence>
<reference evidence="6" key="1">
    <citation type="submission" date="2022-05" db="EMBL/GenBank/DDBJ databases">
        <authorList>
            <person name="Pankratov T."/>
        </authorList>
    </citation>
    <scope>NUCLEOTIDE SEQUENCE</scope>
    <source>
        <strain evidence="6">BP6-180914</strain>
    </source>
</reference>
<proteinExistence type="inferred from homology"/>
<protein>
    <submittedName>
        <fullName evidence="6">LysR family transcriptional regulator</fullName>
    </submittedName>
</protein>
<keyword evidence="4" id="KW-0804">Transcription</keyword>
<dbReference type="SUPFAM" id="SSF46785">
    <property type="entry name" value="Winged helix' DNA-binding domain"/>
    <property type="match status" value="1"/>
</dbReference>
<dbReference type="SUPFAM" id="SSF53850">
    <property type="entry name" value="Periplasmic binding protein-like II"/>
    <property type="match status" value="1"/>
</dbReference>
<accession>A0AA42CKL0</accession>
<dbReference type="Gene3D" id="3.40.190.290">
    <property type="match status" value="1"/>
</dbReference>
<sequence>MRVTCGGHHDRDGHEKLRYCLTAQGSPFSDARKFHCFAQGMCNYARMDWQDVRHFVALARLGSFSAAARELRVDHATVGRRVAALEASLDVRLLDRLPRRALLTDDGRAIAALGASMEDAAVQIERRARGAGASPAATVRVSASPAVAARLIAPRVARFHEKNPAITLVLSGVTETVAMDRGEADLAVRLSQPKDPELVAHRIGIMRFGLYASPDQAKVPPESWRFIAYDAPLDNVPQQVWLKSLLVGRPIIFHASDLFGQQEAARAGMGAVVLPCFMGDVDTALVRLPTSSKPPVRDIWLATYPDLKRSAKIRSVMDFLRGAIELGCPRSEQA</sequence>
<keyword evidence="2" id="KW-0805">Transcription regulation</keyword>
<evidence type="ECO:0000313" key="7">
    <source>
        <dbReference type="Proteomes" id="UP001165667"/>
    </source>
</evidence>
<comment type="caution">
    <text evidence="6">The sequence shown here is derived from an EMBL/GenBank/DDBJ whole genome shotgun (WGS) entry which is preliminary data.</text>
</comment>
<dbReference type="GO" id="GO:0006351">
    <property type="term" value="P:DNA-templated transcription"/>
    <property type="evidence" value="ECO:0007669"/>
    <property type="project" value="TreeGrafter"/>
</dbReference>
<name>A0AA42CKL0_9HYPH</name>
<dbReference type="InterPro" id="IPR005119">
    <property type="entry name" value="LysR_subst-bd"/>
</dbReference>
<dbReference type="AlphaFoldDB" id="A0AA42CKL0"/>
<dbReference type="InterPro" id="IPR000847">
    <property type="entry name" value="LysR_HTH_N"/>
</dbReference>
<gene>
    <name evidence="6" type="ORF">M8523_21880</name>
</gene>
<dbReference type="InterPro" id="IPR036388">
    <property type="entry name" value="WH-like_DNA-bd_sf"/>
</dbReference>
<dbReference type="PANTHER" id="PTHR30537">
    <property type="entry name" value="HTH-TYPE TRANSCRIPTIONAL REGULATOR"/>
    <property type="match status" value="1"/>
</dbReference>
<dbReference type="Pfam" id="PF00126">
    <property type="entry name" value="HTH_1"/>
    <property type="match status" value="1"/>
</dbReference>
<dbReference type="EMBL" id="JAMOIM010000017">
    <property type="protein sequence ID" value="MCW6510669.1"/>
    <property type="molecule type" value="Genomic_DNA"/>
</dbReference>
<dbReference type="GO" id="GO:0003700">
    <property type="term" value="F:DNA-binding transcription factor activity"/>
    <property type="evidence" value="ECO:0007669"/>
    <property type="project" value="InterPro"/>
</dbReference>
<dbReference type="InterPro" id="IPR058163">
    <property type="entry name" value="LysR-type_TF_proteobact-type"/>
</dbReference>
<dbReference type="Proteomes" id="UP001165667">
    <property type="component" value="Unassembled WGS sequence"/>
</dbReference>
<evidence type="ECO:0000256" key="2">
    <source>
        <dbReference type="ARBA" id="ARBA00023015"/>
    </source>
</evidence>
<feature type="domain" description="HTH lysR-type" evidence="5">
    <location>
        <begin position="47"/>
        <end position="104"/>
    </location>
</feature>
<organism evidence="6 7">
    <name type="scientific">Lichenifustis flavocetrariae</name>
    <dbReference type="NCBI Taxonomy" id="2949735"/>
    <lineage>
        <taxon>Bacteria</taxon>
        <taxon>Pseudomonadati</taxon>
        <taxon>Pseudomonadota</taxon>
        <taxon>Alphaproteobacteria</taxon>
        <taxon>Hyphomicrobiales</taxon>
        <taxon>Lichenihabitantaceae</taxon>
        <taxon>Lichenifustis</taxon>
    </lineage>
</organism>
<dbReference type="Gene3D" id="1.10.10.10">
    <property type="entry name" value="Winged helix-like DNA-binding domain superfamily/Winged helix DNA-binding domain"/>
    <property type="match status" value="1"/>
</dbReference>
<comment type="similarity">
    <text evidence="1">Belongs to the LysR transcriptional regulatory family.</text>
</comment>
<dbReference type="InterPro" id="IPR036390">
    <property type="entry name" value="WH_DNA-bd_sf"/>
</dbReference>
<evidence type="ECO:0000256" key="3">
    <source>
        <dbReference type="ARBA" id="ARBA00023125"/>
    </source>
</evidence>
<evidence type="ECO:0000259" key="5">
    <source>
        <dbReference type="PROSITE" id="PS50931"/>
    </source>
</evidence>
<dbReference type="PROSITE" id="PS50931">
    <property type="entry name" value="HTH_LYSR"/>
    <property type="match status" value="1"/>
</dbReference>
<keyword evidence="3" id="KW-0238">DNA-binding</keyword>
<dbReference type="PANTHER" id="PTHR30537:SF3">
    <property type="entry name" value="TRANSCRIPTIONAL REGULATORY PROTEIN"/>
    <property type="match status" value="1"/>
</dbReference>
<dbReference type="RefSeq" id="WP_282587123.1">
    <property type="nucleotide sequence ID" value="NZ_JAMOIM010000017.1"/>
</dbReference>
<keyword evidence="7" id="KW-1185">Reference proteome</keyword>
<evidence type="ECO:0000313" key="6">
    <source>
        <dbReference type="EMBL" id="MCW6510669.1"/>
    </source>
</evidence>
<dbReference type="GO" id="GO:0043565">
    <property type="term" value="F:sequence-specific DNA binding"/>
    <property type="evidence" value="ECO:0007669"/>
    <property type="project" value="TreeGrafter"/>
</dbReference>